<accession>A0A1H2LKP5</accession>
<keyword evidence="5" id="KW-1185">Reference proteome</keyword>
<evidence type="ECO:0000313" key="5">
    <source>
        <dbReference type="Proteomes" id="UP000198825"/>
    </source>
</evidence>
<comment type="similarity">
    <text evidence="1">Belongs to the amidase family.</text>
</comment>
<reference evidence="5" key="1">
    <citation type="submission" date="2016-10" db="EMBL/GenBank/DDBJ databases">
        <authorList>
            <person name="Varghese N."/>
            <person name="Submissions S."/>
        </authorList>
    </citation>
    <scope>NUCLEOTIDE SEQUENCE [LARGE SCALE GENOMIC DNA]</scope>
    <source>
        <strain evidence="5">DSM 21743</strain>
    </source>
</reference>
<dbReference type="Pfam" id="PF02558">
    <property type="entry name" value="ApbA"/>
    <property type="match status" value="1"/>
</dbReference>
<evidence type="ECO:0000256" key="1">
    <source>
        <dbReference type="ARBA" id="ARBA00009199"/>
    </source>
</evidence>
<dbReference type="PANTHER" id="PTHR11895:SF7">
    <property type="entry name" value="GLUTAMYL-TRNA(GLN) AMIDOTRANSFERASE SUBUNIT A, MITOCHONDRIAL"/>
    <property type="match status" value="1"/>
</dbReference>
<gene>
    <name evidence="4" type="ORF">SAMN04488544_0293</name>
</gene>
<dbReference type="RefSeq" id="WP_157719709.1">
    <property type="nucleotide sequence ID" value="NZ_LT629799.1"/>
</dbReference>
<dbReference type="InterPro" id="IPR013328">
    <property type="entry name" value="6PGD_dom2"/>
</dbReference>
<dbReference type="Gene3D" id="1.10.1040.10">
    <property type="entry name" value="N-(1-d-carboxylethyl)-l-norvaline Dehydrogenase, domain 2"/>
    <property type="match status" value="1"/>
</dbReference>
<dbReference type="Gene3D" id="3.40.50.720">
    <property type="entry name" value="NAD(P)-binding Rossmann-like Domain"/>
    <property type="match status" value="1"/>
</dbReference>
<dbReference type="Gene3D" id="3.90.1300.10">
    <property type="entry name" value="Amidase signature (AS) domain"/>
    <property type="match status" value="1"/>
</dbReference>
<dbReference type="GO" id="GO:0003824">
    <property type="term" value="F:catalytic activity"/>
    <property type="evidence" value="ECO:0007669"/>
    <property type="project" value="InterPro"/>
</dbReference>
<evidence type="ECO:0000313" key="4">
    <source>
        <dbReference type="EMBL" id="SDU80956.1"/>
    </source>
</evidence>
<dbReference type="EMBL" id="LT629799">
    <property type="protein sequence ID" value="SDU80956.1"/>
    <property type="molecule type" value="Genomic_DNA"/>
</dbReference>
<evidence type="ECO:0000259" key="2">
    <source>
        <dbReference type="Pfam" id="PF01425"/>
    </source>
</evidence>
<protein>
    <submittedName>
        <fullName evidence="4">2-dehydropantoate 2-reductase</fullName>
    </submittedName>
</protein>
<dbReference type="Proteomes" id="UP000198825">
    <property type="component" value="Chromosome I"/>
</dbReference>
<dbReference type="SUPFAM" id="SSF75304">
    <property type="entry name" value="Amidase signature (AS) enzymes"/>
    <property type="match status" value="1"/>
</dbReference>
<dbReference type="PANTHER" id="PTHR11895">
    <property type="entry name" value="TRANSAMIDASE"/>
    <property type="match status" value="1"/>
</dbReference>
<dbReference type="SUPFAM" id="SSF51735">
    <property type="entry name" value="NAD(P)-binding Rossmann-fold domains"/>
    <property type="match status" value="1"/>
</dbReference>
<feature type="domain" description="Ketopantoate reductase N-terminal" evidence="3">
    <location>
        <begin position="4"/>
        <end position="153"/>
    </location>
</feature>
<name>A0A1H2LKP5_9ACTN</name>
<dbReference type="InterPro" id="IPR036291">
    <property type="entry name" value="NAD(P)-bd_dom_sf"/>
</dbReference>
<feature type="domain" description="Amidase" evidence="2">
    <location>
        <begin position="302"/>
        <end position="698"/>
    </location>
</feature>
<dbReference type="OrthoDB" id="5175573at2"/>
<dbReference type="Pfam" id="PF01425">
    <property type="entry name" value="Amidase"/>
    <property type="match status" value="1"/>
</dbReference>
<dbReference type="PROSITE" id="PS00571">
    <property type="entry name" value="AMIDASES"/>
    <property type="match status" value="1"/>
</dbReference>
<organism evidence="4 5">
    <name type="scientific">Microlunatus sagamiharensis</name>
    <dbReference type="NCBI Taxonomy" id="546874"/>
    <lineage>
        <taxon>Bacteria</taxon>
        <taxon>Bacillati</taxon>
        <taxon>Actinomycetota</taxon>
        <taxon>Actinomycetes</taxon>
        <taxon>Propionibacteriales</taxon>
        <taxon>Propionibacteriaceae</taxon>
        <taxon>Microlunatus</taxon>
    </lineage>
</organism>
<dbReference type="InterPro" id="IPR023631">
    <property type="entry name" value="Amidase_dom"/>
</dbReference>
<proteinExistence type="inferred from homology"/>
<dbReference type="InterPro" id="IPR013332">
    <property type="entry name" value="KPR_N"/>
</dbReference>
<evidence type="ECO:0000259" key="3">
    <source>
        <dbReference type="Pfam" id="PF02558"/>
    </source>
</evidence>
<dbReference type="InterPro" id="IPR000120">
    <property type="entry name" value="Amidase"/>
</dbReference>
<dbReference type="InterPro" id="IPR036928">
    <property type="entry name" value="AS_sf"/>
</dbReference>
<dbReference type="STRING" id="546874.SAMN04488544_0293"/>
<sequence length="713" mass="73021">MRTVVVGAGAVGGVVAAHLVRGGHDVLLCDADPDQVAALDAAGLTIARQPQDVTGQDVVVPVTAVLPTALPERVDRVLLAVKSHHTRAALEPLRHRLAPDGYVVTLQNGMTGAVVDDVLGPGRRVSAFVNFGADVVEPGVVAQGNVATVRVGEPGGGISDRVREVAALLPYAEATDNIDGYLWSKEAYGAMLFATAVSDLTIAEALGAAAYRPLFLALAREVVERAPVRLETFDGFDPGDLEGSLERLVAFNAASGKARTGVWRDLAVRHRKTEVDDLDAVGGPLVHQVAALVRSIEAGERRCETANLDLLAAYERLERVGRPLAAVVEALPAPRRAPDGPLLGVQVAVKDMIDVAGVVRGNGNPRSMAEGAPAEQDAPVVARLRAAGADVFATAALLEYAAGAQHPGLAEARNPADPTRTAGGSSGGSAALVAAGVCAAALGTDTGGSIRIPASYCGCVGIKPTHGLVPVDGVTPLSPSLDHVGVLAVDVPTAARVLGAVADLGPLPALLAATALRVGVLVAELADPAVEPGTRAAVQAALDRLVAAGAQVREVDVAPLRALHATFEPVLLHEAWREHEALAADPDWFGPDTDRLLRLGRDVTPEQHAAALARRAELLPAADRMLDGVDVLLGPAVAFTAPGTTPVIDSEAGAVEGLFSMGANLTGWPALVLPCGHDDGLPVGVELMGRRGGDAALLAAAATVERVLGEVDA</sequence>
<dbReference type="InterPro" id="IPR020556">
    <property type="entry name" value="Amidase_CS"/>
</dbReference>
<dbReference type="AlphaFoldDB" id="A0A1H2LKP5"/>